<dbReference type="Proteomes" id="UP001157125">
    <property type="component" value="Unassembled WGS sequence"/>
</dbReference>
<feature type="compositionally biased region" description="Low complexity" evidence="1">
    <location>
        <begin position="31"/>
        <end position="43"/>
    </location>
</feature>
<feature type="region of interest" description="Disordered" evidence="1">
    <location>
        <begin position="1"/>
        <end position="66"/>
    </location>
</feature>
<gene>
    <name evidence="2" type="ORF">GCM10025876_28030</name>
</gene>
<reference evidence="3" key="1">
    <citation type="journal article" date="2019" name="Int. J. Syst. Evol. Microbiol.">
        <title>The Global Catalogue of Microorganisms (GCM) 10K type strain sequencing project: providing services to taxonomists for standard genome sequencing and annotation.</title>
        <authorList>
            <consortium name="The Broad Institute Genomics Platform"/>
            <consortium name="The Broad Institute Genome Sequencing Center for Infectious Disease"/>
            <person name="Wu L."/>
            <person name="Ma J."/>
        </authorList>
    </citation>
    <scope>NUCLEOTIDE SEQUENCE [LARGE SCALE GENOMIC DNA]</scope>
    <source>
        <strain evidence="3">NBRC 112299</strain>
    </source>
</reference>
<proteinExistence type="predicted"/>
<keyword evidence="3" id="KW-1185">Reference proteome</keyword>
<evidence type="ECO:0000256" key="1">
    <source>
        <dbReference type="SAM" id="MobiDB-lite"/>
    </source>
</evidence>
<evidence type="ECO:0000313" key="3">
    <source>
        <dbReference type="Proteomes" id="UP001157125"/>
    </source>
</evidence>
<name>A0ABQ6IIR6_9MICO</name>
<protein>
    <submittedName>
        <fullName evidence="2">Uncharacterized protein</fullName>
    </submittedName>
</protein>
<evidence type="ECO:0000313" key="2">
    <source>
        <dbReference type="EMBL" id="GMA36599.1"/>
    </source>
</evidence>
<organism evidence="2 3">
    <name type="scientific">Demequina litorisediminis</name>
    <dbReference type="NCBI Taxonomy" id="1849022"/>
    <lineage>
        <taxon>Bacteria</taxon>
        <taxon>Bacillati</taxon>
        <taxon>Actinomycetota</taxon>
        <taxon>Actinomycetes</taxon>
        <taxon>Micrococcales</taxon>
        <taxon>Demequinaceae</taxon>
        <taxon>Demequina</taxon>
    </lineage>
</organism>
<sequence>MIAAIDNALDTRSNPPSAGPRDSGSSHAPAMTRMTTTGTLMRNTEPHQKCSSSAPPTRGPTASPLAAAADQMAIARVRSVGSGKTLRISDRVEGIRVAPATPRSSRAAMSISGLDAVAARIEAAPKPVAPISRRRLRPMRSARLPIVTRRPAMASE</sequence>
<comment type="caution">
    <text evidence="2">The sequence shown here is derived from an EMBL/GenBank/DDBJ whole genome shotgun (WGS) entry which is preliminary data.</text>
</comment>
<dbReference type="EMBL" id="BSUN01000001">
    <property type="protein sequence ID" value="GMA36599.1"/>
    <property type="molecule type" value="Genomic_DNA"/>
</dbReference>
<accession>A0ABQ6IIR6</accession>